<feature type="non-terminal residue" evidence="1">
    <location>
        <position position="1"/>
    </location>
</feature>
<dbReference type="EMBL" id="AMZH03002282">
    <property type="protein sequence ID" value="RRT76130.1"/>
    <property type="molecule type" value="Genomic_DNA"/>
</dbReference>
<evidence type="ECO:0000313" key="2">
    <source>
        <dbReference type="Proteomes" id="UP000287651"/>
    </source>
</evidence>
<reference evidence="1 2" key="1">
    <citation type="journal article" date="2014" name="Agronomy (Basel)">
        <title>A Draft Genome Sequence for Ensete ventricosum, the Drought-Tolerant Tree Against Hunger.</title>
        <authorList>
            <person name="Harrison J."/>
            <person name="Moore K.A."/>
            <person name="Paszkiewicz K."/>
            <person name="Jones T."/>
            <person name="Grant M."/>
            <person name="Ambacheew D."/>
            <person name="Muzemil S."/>
            <person name="Studholme D.J."/>
        </authorList>
    </citation>
    <scope>NUCLEOTIDE SEQUENCE [LARGE SCALE GENOMIC DNA]</scope>
</reference>
<evidence type="ECO:0000313" key="1">
    <source>
        <dbReference type="EMBL" id="RRT76130.1"/>
    </source>
</evidence>
<comment type="caution">
    <text evidence="1">The sequence shown here is derived from an EMBL/GenBank/DDBJ whole genome shotgun (WGS) entry which is preliminary data.</text>
</comment>
<dbReference type="Proteomes" id="UP000287651">
    <property type="component" value="Unassembled WGS sequence"/>
</dbReference>
<accession>A0A427AIV7</accession>
<name>A0A427AIV7_ENSVE</name>
<gene>
    <name evidence="1" type="ORF">B296_00030486</name>
</gene>
<sequence length="125" mass="13458">SPTFYYDDPFVSHPDSSEKVPGVIFSLAAKEFEQLLIAPGSFTTFELVICGPRRATVPDTLPTTHYQGHCSLVGLLRLPAMTPAACYQGHCSLAGPIRLPCHVANRLLSGALFAGRPDMSALPCR</sequence>
<proteinExistence type="predicted"/>
<organism evidence="1 2">
    <name type="scientific">Ensete ventricosum</name>
    <name type="common">Abyssinian banana</name>
    <name type="synonym">Musa ensete</name>
    <dbReference type="NCBI Taxonomy" id="4639"/>
    <lineage>
        <taxon>Eukaryota</taxon>
        <taxon>Viridiplantae</taxon>
        <taxon>Streptophyta</taxon>
        <taxon>Embryophyta</taxon>
        <taxon>Tracheophyta</taxon>
        <taxon>Spermatophyta</taxon>
        <taxon>Magnoliopsida</taxon>
        <taxon>Liliopsida</taxon>
        <taxon>Zingiberales</taxon>
        <taxon>Musaceae</taxon>
        <taxon>Ensete</taxon>
    </lineage>
</organism>
<dbReference type="AlphaFoldDB" id="A0A427AIV7"/>
<protein>
    <submittedName>
        <fullName evidence="1">Uncharacterized protein</fullName>
    </submittedName>
</protein>